<gene>
    <name evidence="2" type="ORF">HID58_086761</name>
</gene>
<feature type="non-terminal residue" evidence="2">
    <location>
        <position position="1"/>
    </location>
</feature>
<dbReference type="EMBL" id="JAGKQM010000019">
    <property type="protein sequence ID" value="KAH0858500.1"/>
    <property type="molecule type" value="Genomic_DNA"/>
</dbReference>
<proteinExistence type="predicted"/>
<evidence type="ECO:0000256" key="1">
    <source>
        <dbReference type="SAM" id="MobiDB-lite"/>
    </source>
</evidence>
<sequence length="154" mass="17516">GDLLAHVLTAPKELSTKEESKDYEEDWKKVGKREYDKEKWKEVSGSVEVREESPKGHWKRKKNCQNSIEGKALQLQTGIIKTLSSCKIHRILPESCSTAGGQWRGTYWSCREIPWRGLKTRIDVKVGETTIHSSPDETGSGQRSSSLEMQRLSL</sequence>
<feature type="region of interest" description="Disordered" evidence="1">
    <location>
        <begin position="129"/>
        <end position="154"/>
    </location>
</feature>
<feature type="compositionally biased region" description="Polar residues" evidence="1">
    <location>
        <begin position="130"/>
        <end position="154"/>
    </location>
</feature>
<reference evidence="2 3" key="1">
    <citation type="submission" date="2021-05" db="EMBL/GenBank/DDBJ databases">
        <title>Genome Assembly of Synthetic Allotetraploid Brassica napus Reveals Homoeologous Exchanges between Subgenomes.</title>
        <authorList>
            <person name="Davis J.T."/>
        </authorList>
    </citation>
    <scope>NUCLEOTIDE SEQUENCE [LARGE SCALE GENOMIC DNA]</scope>
    <source>
        <strain evidence="3">cv. Da-Ae</strain>
        <tissue evidence="2">Seedling</tissue>
    </source>
</reference>
<keyword evidence="3" id="KW-1185">Reference proteome</keyword>
<accession>A0ABQ7XR91</accession>
<organism evidence="2 3">
    <name type="scientific">Brassica napus</name>
    <name type="common">Rape</name>
    <dbReference type="NCBI Taxonomy" id="3708"/>
    <lineage>
        <taxon>Eukaryota</taxon>
        <taxon>Viridiplantae</taxon>
        <taxon>Streptophyta</taxon>
        <taxon>Embryophyta</taxon>
        <taxon>Tracheophyta</taxon>
        <taxon>Spermatophyta</taxon>
        <taxon>Magnoliopsida</taxon>
        <taxon>eudicotyledons</taxon>
        <taxon>Gunneridae</taxon>
        <taxon>Pentapetalae</taxon>
        <taxon>rosids</taxon>
        <taxon>malvids</taxon>
        <taxon>Brassicales</taxon>
        <taxon>Brassicaceae</taxon>
        <taxon>Brassiceae</taxon>
        <taxon>Brassica</taxon>
    </lineage>
</organism>
<dbReference type="Proteomes" id="UP000824890">
    <property type="component" value="Unassembled WGS sequence"/>
</dbReference>
<comment type="caution">
    <text evidence="2">The sequence shown here is derived from an EMBL/GenBank/DDBJ whole genome shotgun (WGS) entry which is preliminary data.</text>
</comment>
<evidence type="ECO:0000313" key="3">
    <source>
        <dbReference type="Proteomes" id="UP000824890"/>
    </source>
</evidence>
<protein>
    <submittedName>
        <fullName evidence="2">Uncharacterized protein</fullName>
    </submittedName>
</protein>
<name>A0ABQ7XR91_BRANA</name>
<evidence type="ECO:0000313" key="2">
    <source>
        <dbReference type="EMBL" id="KAH0858500.1"/>
    </source>
</evidence>